<evidence type="ECO:0000259" key="1">
    <source>
        <dbReference type="Pfam" id="PF02931"/>
    </source>
</evidence>
<proteinExistence type="predicted"/>
<accession>A0AAV2RZZ7</accession>
<protein>
    <recommendedName>
        <fullName evidence="1">Neurotransmitter-gated ion-channel ligand-binding domain-containing protein</fullName>
    </recommendedName>
</protein>
<keyword evidence="3" id="KW-1185">Reference proteome</keyword>
<dbReference type="GO" id="GO:0005230">
    <property type="term" value="F:extracellular ligand-gated monoatomic ion channel activity"/>
    <property type="evidence" value="ECO:0007669"/>
    <property type="project" value="InterPro"/>
</dbReference>
<evidence type="ECO:0000313" key="3">
    <source>
        <dbReference type="Proteomes" id="UP001497623"/>
    </source>
</evidence>
<feature type="non-terminal residue" evidence="2">
    <location>
        <position position="1"/>
    </location>
</feature>
<dbReference type="GO" id="GO:0016020">
    <property type="term" value="C:membrane"/>
    <property type="evidence" value="ECO:0007669"/>
    <property type="project" value="InterPro"/>
</dbReference>
<reference evidence="2 3" key="1">
    <citation type="submission" date="2024-05" db="EMBL/GenBank/DDBJ databases">
        <authorList>
            <person name="Wallberg A."/>
        </authorList>
    </citation>
    <scope>NUCLEOTIDE SEQUENCE [LARGE SCALE GENOMIC DNA]</scope>
</reference>
<dbReference type="AlphaFoldDB" id="A0AAV2RZZ7"/>
<sequence>SDETDCGKLLRPSEYLAVLPPPAPKDGPLPLNMTITVEGFSEINIRDMKLTIDFSTNISWFDQRLQYQNLKSLADLNHIEASSIWNPTIEFLNADFPYIYTTDPTLVVNRAVDPVPDDPQLFRR</sequence>
<name>A0AAV2RZZ7_MEGNR</name>
<gene>
    <name evidence="2" type="ORF">MNOR_LOCUS30687</name>
</gene>
<dbReference type="EMBL" id="CAXKWB010038050">
    <property type="protein sequence ID" value="CAL4151160.1"/>
    <property type="molecule type" value="Genomic_DNA"/>
</dbReference>
<dbReference type="Pfam" id="PF02931">
    <property type="entry name" value="Neur_chan_LBD"/>
    <property type="match status" value="1"/>
</dbReference>
<dbReference type="Proteomes" id="UP001497623">
    <property type="component" value="Unassembled WGS sequence"/>
</dbReference>
<dbReference type="Gene3D" id="2.70.170.10">
    <property type="entry name" value="Neurotransmitter-gated ion-channel ligand-binding domain"/>
    <property type="match status" value="1"/>
</dbReference>
<evidence type="ECO:0000313" key="2">
    <source>
        <dbReference type="EMBL" id="CAL4151160.1"/>
    </source>
</evidence>
<feature type="non-terminal residue" evidence="2">
    <location>
        <position position="124"/>
    </location>
</feature>
<dbReference type="InterPro" id="IPR036734">
    <property type="entry name" value="Neur_chan_lig-bd_sf"/>
</dbReference>
<comment type="caution">
    <text evidence="2">The sequence shown here is derived from an EMBL/GenBank/DDBJ whole genome shotgun (WGS) entry which is preliminary data.</text>
</comment>
<dbReference type="InterPro" id="IPR006202">
    <property type="entry name" value="Neur_chan_lig-bd"/>
</dbReference>
<feature type="domain" description="Neurotransmitter-gated ion-channel ligand-binding" evidence="1">
    <location>
        <begin position="15"/>
        <end position="95"/>
    </location>
</feature>
<organism evidence="2 3">
    <name type="scientific">Meganyctiphanes norvegica</name>
    <name type="common">Northern krill</name>
    <name type="synonym">Thysanopoda norvegica</name>
    <dbReference type="NCBI Taxonomy" id="48144"/>
    <lineage>
        <taxon>Eukaryota</taxon>
        <taxon>Metazoa</taxon>
        <taxon>Ecdysozoa</taxon>
        <taxon>Arthropoda</taxon>
        <taxon>Crustacea</taxon>
        <taxon>Multicrustacea</taxon>
        <taxon>Malacostraca</taxon>
        <taxon>Eumalacostraca</taxon>
        <taxon>Eucarida</taxon>
        <taxon>Euphausiacea</taxon>
        <taxon>Euphausiidae</taxon>
        <taxon>Meganyctiphanes</taxon>
    </lineage>
</organism>
<dbReference type="SUPFAM" id="SSF63712">
    <property type="entry name" value="Nicotinic receptor ligand binding domain-like"/>
    <property type="match status" value="1"/>
</dbReference>